<evidence type="ECO:0000313" key="12">
    <source>
        <dbReference type="Proteomes" id="UP001642464"/>
    </source>
</evidence>
<dbReference type="PRINTS" id="PR00395">
    <property type="entry name" value="RIBOSOMALS2"/>
</dbReference>
<evidence type="ECO:0000256" key="1">
    <source>
        <dbReference type="ARBA" id="ARBA00004496"/>
    </source>
</evidence>
<dbReference type="InterPro" id="IPR012337">
    <property type="entry name" value="RNaseH-like_sf"/>
</dbReference>
<dbReference type="SUPFAM" id="SSF53335">
    <property type="entry name" value="S-adenosyl-L-methionine-dependent methyltransferases"/>
    <property type="match status" value="1"/>
</dbReference>
<dbReference type="Gene3D" id="3.40.50.150">
    <property type="entry name" value="Vaccinia Virus protein VP39"/>
    <property type="match status" value="1"/>
</dbReference>
<keyword evidence="5" id="KW-0808">Transferase</keyword>
<evidence type="ECO:0000256" key="5">
    <source>
        <dbReference type="ARBA" id="ARBA00022679"/>
    </source>
</evidence>
<dbReference type="InterPro" id="IPR001865">
    <property type="entry name" value="Ribosomal_uS2"/>
</dbReference>
<comment type="function">
    <text evidence="8">Required for the assembly and/or stability of the 40S ribosomal subunit. Required for the processing of the 20S rRNA-precursor to mature 18S rRNA in a late step of the maturation of 40S ribosomal subunits.</text>
</comment>
<comment type="subcellular location">
    <subcellularLocation>
        <location evidence="1 8">Cytoplasm</location>
    </subcellularLocation>
</comment>
<evidence type="ECO:0000259" key="10">
    <source>
        <dbReference type="PROSITE" id="PS50879"/>
    </source>
</evidence>
<evidence type="ECO:0000256" key="7">
    <source>
        <dbReference type="ARBA" id="ARBA00023274"/>
    </source>
</evidence>
<gene>
    <name evidence="11" type="ORF">SCF082_LOCUS8729</name>
</gene>
<comment type="similarity">
    <text evidence="2 8">Belongs to the universal ribosomal protein uS2 family.</text>
</comment>
<comment type="caution">
    <text evidence="11">The sequence shown here is derived from an EMBL/GenBank/DDBJ whole genome shotgun (WGS) entry which is preliminary data.</text>
</comment>
<evidence type="ECO:0000313" key="11">
    <source>
        <dbReference type="EMBL" id="CAK9005757.1"/>
    </source>
</evidence>
<keyword evidence="12" id="KW-1185">Reference proteome</keyword>
<organism evidence="11 12">
    <name type="scientific">Durusdinium trenchii</name>
    <dbReference type="NCBI Taxonomy" id="1381693"/>
    <lineage>
        <taxon>Eukaryota</taxon>
        <taxon>Sar</taxon>
        <taxon>Alveolata</taxon>
        <taxon>Dinophyceae</taxon>
        <taxon>Suessiales</taxon>
        <taxon>Symbiodiniaceae</taxon>
        <taxon>Durusdinium</taxon>
    </lineage>
</organism>
<dbReference type="InterPro" id="IPR036691">
    <property type="entry name" value="Endo/exonu/phosph_ase_sf"/>
</dbReference>
<sequence length="2776" mass="309741">MKRYVFRRTVDGIHIIHLGKTWEKLQCAARIIVAIENPADIIVASQRPYGSRAVLKFSQYTGANPLAGRWTPGTLTNQITQKYLEPRLLIVTDPRTDNQAIKEAAYASIPVIALCDTDSPLENVDVAIPANNKGKESIALLYWLLAREVLYLRGTLPRAAPWDVMVDSFFWRDPEEIMQQEEEIRKLGTRILAVANLDLDARVSLVIQVEWMDTNGWMLGETVCHRQKVWIQHDLETVRAVKITFLDLVVTRADNIPSLKMDRMSFSFVHQVLTPESLLQVVETCSGLGALGHGAEAAGFKVMARNEVRHEICDFLERQGGPVIIRGDIGDSITVATIMKQVPTTGVLTAGVSCQPFSRMGDRRGSADVRASCLPKVLRAAYWMQVPIIVLECVAEVVRFPAFDRCIKAFCEASGFHYESVLLELGDVWVSRRHRWWGVLSKKNLGPFKLFDWNGIKSTPKISSVLNCFDTVPPEHAKQLALTLYELRSIQELGTLERYVINIEEQAPTAVHSWGSHFHGCRCGCRNTGLTLERLQRDGIHVLLIPVSGSTKHMGMELQHMRYPSGAECALLNGLSPNLQWGQDARIPMEVHTAPSSGIKDGEFLGIVNGVEYKIPFKAGCQIWHWIQAEMAFHPAGTKFVCVDNVGRLVNLHSELCNATWLRLDIMEGEGDSKVVLPAMIIQDQRPPCILTPQDVVQMRSNGPILAQKLLEVSDPGQPWGDDEIAWHLGKLAEEADSFAVWVDPLVDADQRVALALERIGHQKLQQAMKSPFPWSQLKVLGNQCNPPLRWISQQELEAQIRLKAASGQEIGNRGKVKKQKPSFHGVKPPPPVTVRPDQIFLADHTFVGVNQDGSTEGLKTISITSLGPEATGVALCLPDQCRPYLCLQQPLSKKALGLVVVGEPRPELSAPRVTEVRFPAKRLGGMEPILVNAVLVQIGDRPVQKYKPDHCMSLDILQTSVIRFAIYRDELPDDWTTVTDRPIRHLQDTFPPIQICLQDPCGCAKWHSKVEQVASPLVDIWARSFLTSTFRPARPQDAEIFSVMTRLPKKMIELVLRASGTHGIYVEPRAEDTREACADYQVIWLPKHKREEATLLSKQTQGVVGLARSGDRVGLRVVTALAEKVATSIRPDEMYVSALGRKQFQIGPIPYGTQRVALAKALKEFGWNAKPVLAKIPAPVSTAPGGDVDMTNSQTETRIQALEKKMEALSAAQDQLQVSTAKQAAATTKQLASINTKVDEQKSELKTMFDQQMQQIEQLVISNFSATLALVDIDGMQGGIIYGYASQLNGTAPKILTDQLADYAIQRIALEAIGPRFIMGDFNALADDLLCLQHLRSLGFRELQEVAAARWGHEVQMTCKDRTQPDLIFLSPELQHCLVGIEIVPDLFADHAVVTGIFRGMRSQIPRSYWRTPVPPPRQQELGKQPLDCAQGSGLVGTNPSEWYKAIFAQFETVLQHQTALAHQEPLQPIHLGRATTDQVQVRSAQIPPVRKGRAGEVAPEFFGPSRLHAQWFRQLRRLQAYYRLVGREVMTVHQIHQQSELWCAIRCAAGFGLGFAHWWSLHGIGLEGAPAAVPLAPPGYEIAYAFFDSFRTRVRSLEQQLKSTRIRTAHQRRVEDPSLIFRDLKEERASSVEILIQAVSSKVEEVDFVDSAVILQEDTTFQINAPVVIAGRSREVIHTTPDKLWLEDVTGVTPGATVRQETATGDLPSLFRAFGREWERWWHRNADDGPGRWQRVQDEILPLLPRALMQLEPITLAQWRQAVQSKKKCSATGPDGISRLDLLQMPDGLTQELIDLCHYAEDRGHWPQQALVGIITALAKVPGATKVQQFRPITVLSMVYRVWSTIRARQALGHLGHLASPQVIGNLPGKTAGQVWFALQRRLEQAQIYDRPVVGLVADLVKAFNVLPRLPTWMICNELGLAVGLIRAWAGAVIPLQRHFRVRGSVGPPVVGCNGFPEGDPLSCVAMAAVAISFDCWMSTQVPMVTPVSYVDNWEITATSPRALQMALVEFRDFTEIMALEVDWNKTYVWATHGHQRQQLKQLHLPLQHWAKDLGGCVFYGRRHTTGLQAVRFEAMAPLWGRLRVSCAPFAQKLRAVRTAAWPRALHACASVRILEQQFVTLRAGAVRGLNLDKPGTNSLLLLSMHFHPVHDPEFFAFWHTLLDFRRLQNEQDVQIDLQWILTQQEGKFPPGPLWVFFMGCLRIQWSWDVSQGLLLDRIGAFSLWRISLKELEFRAVYAWQTMVGTLCQSRRGFAGMGLADAQLSQGCHLPLTDVQRGLLRTAHDGTFFTQDGLKYSSTDGDDKCLHCGEQDSIEHRIWHCSTFAHVRDQLAHLRPSHVESLPECTRLHCWIQAPPAQLTFFQLLDSIPDASHQLETPVGGGELDLFTDGSCLFLQFPRMRFAAWAVLQGSMATDDGWSDCLAGGALHGLWRTSGRAELVAVLAAIRIGIRSGRRTRIWSDCDNVVKKVKLLLATPLPGRSNAHDADLWEQIGTELGRDHDITIHKVAAHVGSSVAGPVEDWARGLNDQADMQAKHFNYARPPEFWQVWTRLLSQLQEAEAVSNYVVQLHCNIGEESLRLRPREGGPQMRQVVLEARLPLAQCVQCSQETSMPHALLSVFGSHQAHRLWKWFQTVCTGHVWGSWVSPAQLYVDYQMAFGMVGPYFHSGWWLEMGKVTLLSVKRLGRPGAFGTGGNWDDMTNAAGDGSWDAPAAADDWSAPAAQGQCHGRSCVVARVLASLRGVWGFGSPGTGEGGFGWMDIPNTPWDWIIWGVV</sequence>
<dbReference type="Proteomes" id="UP001642464">
    <property type="component" value="Unassembled WGS sequence"/>
</dbReference>
<proteinExistence type="inferred from homology"/>
<dbReference type="GO" id="GO:0005840">
    <property type="term" value="C:ribosome"/>
    <property type="evidence" value="ECO:0007669"/>
    <property type="project" value="UniProtKB-KW"/>
</dbReference>
<dbReference type="NCBIfam" id="TIGR01012">
    <property type="entry name" value="uS2_euk_arch"/>
    <property type="match status" value="1"/>
</dbReference>
<dbReference type="InterPro" id="IPR002156">
    <property type="entry name" value="RNaseH_domain"/>
</dbReference>
<keyword evidence="7 8" id="KW-0687">Ribonucleoprotein</keyword>
<feature type="coiled-coil region" evidence="9">
    <location>
        <begin position="1193"/>
        <end position="1220"/>
    </location>
</feature>
<evidence type="ECO:0000256" key="9">
    <source>
        <dbReference type="SAM" id="Coils"/>
    </source>
</evidence>
<evidence type="ECO:0000256" key="2">
    <source>
        <dbReference type="ARBA" id="ARBA00006242"/>
    </source>
</evidence>
<dbReference type="PROSITE" id="PS50879">
    <property type="entry name" value="RNASE_H_1"/>
    <property type="match status" value="1"/>
</dbReference>
<dbReference type="InterPro" id="IPR001525">
    <property type="entry name" value="C5_MeTfrase"/>
</dbReference>
<dbReference type="InterPro" id="IPR005707">
    <property type="entry name" value="Ribosomal_uS2_euk/arc"/>
</dbReference>
<evidence type="ECO:0000256" key="8">
    <source>
        <dbReference type="HAMAP-Rule" id="MF_03015"/>
    </source>
</evidence>
<evidence type="ECO:0000256" key="3">
    <source>
        <dbReference type="ARBA" id="ARBA00022490"/>
    </source>
</evidence>
<protein>
    <recommendedName>
        <fullName evidence="8">Small ribosomal subunit protein uS2</fullName>
    </recommendedName>
</protein>
<keyword evidence="3 8" id="KW-0963">Cytoplasm</keyword>
<dbReference type="PANTHER" id="PTHR11489">
    <property type="entry name" value="40S RIBOSOMAL PROTEIN SA"/>
    <property type="match status" value="1"/>
</dbReference>
<keyword evidence="6 8" id="KW-0689">Ribosomal protein</keyword>
<dbReference type="SUPFAM" id="SSF53098">
    <property type="entry name" value="Ribonuclease H-like"/>
    <property type="match status" value="1"/>
</dbReference>
<dbReference type="Pfam" id="PF00318">
    <property type="entry name" value="Ribosomal_S2"/>
    <property type="match status" value="2"/>
</dbReference>
<dbReference type="Pfam" id="PF00075">
    <property type="entry name" value="RNase_H"/>
    <property type="match status" value="1"/>
</dbReference>
<dbReference type="Pfam" id="PF00145">
    <property type="entry name" value="DNA_methylase"/>
    <property type="match status" value="1"/>
</dbReference>
<name>A0ABP0IUJ1_9DINO</name>
<dbReference type="HAMAP" id="MF_03015">
    <property type="entry name" value="Ribosomal_S2_euk"/>
    <property type="match status" value="1"/>
</dbReference>
<dbReference type="EMBL" id="CAXAMM010005014">
    <property type="protein sequence ID" value="CAK9005757.1"/>
    <property type="molecule type" value="Genomic_DNA"/>
</dbReference>
<comment type="subunit">
    <text evidence="8">Component of the small ribosomal subunit. Mature ribosomes consist of a small (40S) and a large (60S) subunit. The 40S subunit contains about 33 different proteins and 1 molecule of RNA (18S). The 60S subunit contains about 49 different proteins and 3 molecules of RNA (25S, 5.8S and 5S). Interacts with ribosomal protein S21.</text>
</comment>
<evidence type="ECO:0000256" key="6">
    <source>
        <dbReference type="ARBA" id="ARBA00022980"/>
    </source>
</evidence>
<dbReference type="Gene3D" id="3.40.50.10490">
    <property type="entry name" value="Glucose-6-phosphate isomerase like protein, domain 1"/>
    <property type="match status" value="1"/>
</dbReference>
<accession>A0ABP0IUJ1</accession>
<dbReference type="InterPro" id="IPR036397">
    <property type="entry name" value="RNaseH_sf"/>
</dbReference>
<dbReference type="InterPro" id="IPR023591">
    <property type="entry name" value="Ribosomal_uS2_flav_dom_sf"/>
</dbReference>
<dbReference type="CDD" id="cd01425">
    <property type="entry name" value="RPS2"/>
    <property type="match status" value="1"/>
</dbReference>
<dbReference type="Gene3D" id="3.30.420.10">
    <property type="entry name" value="Ribonuclease H-like superfamily/Ribonuclease H"/>
    <property type="match status" value="1"/>
</dbReference>
<reference evidence="11 12" key="1">
    <citation type="submission" date="2024-02" db="EMBL/GenBank/DDBJ databases">
        <authorList>
            <person name="Chen Y."/>
            <person name="Shah S."/>
            <person name="Dougan E. K."/>
            <person name="Thang M."/>
            <person name="Chan C."/>
        </authorList>
    </citation>
    <scope>NUCLEOTIDE SEQUENCE [LARGE SCALE GENOMIC DNA]</scope>
</reference>
<dbReference type="SUPFAM" id="SSF56219">
    <property type="entry name" value="DNase I-like"/>
    <property type="match status" value="1"/>
</dbReference>
<keyword evidence="4" id="KW-0489">Methyltransferase</keyword>
<dbReference type="InterPro" id="IPR029063">
    <property type="entry name" value="SAM-dependent_MTases_sf"/>
</dbReference>
<feature type="domain" description="RNase H type-1" evidence="10">
    <location>
        <begin position="2382"/>
        <end position="2541"/>
    </location>
</feature>
<dbReference type="InterPro" id="IPR027498">
    <property type="entry name" value="Ribosomal_uS2_euk"/>
</dbReference>
<keyword evidence="9" id="KW-0175">Coiled coil</keyword>
<dbReference type="SUPFAM" id="SSF52313">
    <property type="entry name" value="Ribosomal protein S2"/>
    <property type="match status" value="1"/>
</dbReference>
<evidence type="ECO:0000256" key="4">
    <source>
        <dbReference type="ARBA" id="ARBA00022603"/>
    </source>
</evidence>